<name>A0ABW1UIT2_9LACO</name>
<dbReference type="RefSeq" id="WP_379858546.1">
    <property type="nucleotide sequence ID" value="NZ_BJDH01000003.1"/>
</dbReference>
<organism evidence="2 3">
    <name type="scientific">Lactiplantibacillus daoliensis</name>
    <dbReference type="NCBI Taxonomy" id="2559916"/>
    <lineage>
        <taxon>Bacteria</taxon>
        <taxon>Bacillati</taxon>
        <taxon>Bacillota</taxon>
        <taxon>Bacilli</taxon>
        <taxon>Lactobacillales</taxon>
        <taxon>Lactobacillaceae</taxon>
        <taxon>Lactiplantibacillus</taxon>
    </lineage>
</organism>
<evidence type="ECO:0000313" key="3">
    <source>
        <dbReference type="Proteomes" id="UP001596227"/>
    </source>
</evidence>
<keyword evidence="1" id="KW-0812">Transmembrane</keyword>
<evidence type="ECO:0000256" key="1">
    <source>
        <dbReference type="SAM" id="Phobius"/>
    </source>
</evidence>
<evidence type="ECO:0000313" key="2">
    <source>
        <dbReference type="EMBL" id="MFC6295297.1"/>
    </source>
</evidence>
<protein>
    <recommendedName>
        <fullName evidence="4">Integral membrane protein</fullName>
    </recommendedName>
</protein>
<sequence>MVIILIIIGLIFAAVTIGLGYWSYILGKQQKTNFTGSIIPLGYFIVRAIFAVTMGDGTRELLTSLVGSLVIALIYIWLFSWGKQRTH</sequence>
<feature type="transmembrane region" description="Helical" evidence="1">
    <location>
        <begin position="61"/>
        <end position="81"/>
    </location>
</feature>
<accession>A0ABW1UIT2</accession>
<keyword evidence="3" id="KW-1185">Reference proteome</keyword>
<feature type="transmembrane region" description="Helical" evidence="1">
    <location>
        <begin position="6"/>
        <end position="26"/>
    </location>
</feature>
<feature type="transmembrane region" description="Helical" evidence="1">
    <location>
        <begin position="38"/>
        <end position="55"/>
    </location>
</feature>
<keyword evidence="1" id="KW-0472">Membrane</keyword>
<dbReference type="EMBL" id="JBHSSB010000016">
    <property type="protein sequence ID" value="MFC6295297.1"/>
    <property type="molecule type" value="Genomic_DNA"/>
</dbReference>
<gene>
    <name evidence="2" type="ORF">ACFQH1_08780</name>
</gene>
<dbReference type="Proteomes" id="UP001596227">
    <property type="component" value="Unassembled WGS sequence"/>
</dbReference>
<keyword evidence="1" id="KW-1133">Transmembrane helix</keyword>
<comment type="caution">
    <text evidence="2">The sequence shown here is derived from an EMBL/GenBank/DDBJ whole genome shotgun (WGS) entry which is preliminary data.</text>
</comment>
<proteinExistence type="predicted"/>
<reference evidence="3" key="1">
    <citation type="journal article" date="2019" name="Int. J. Syst. Evol. Microbiol.">
        <title>The Global Catalogue of Microorganisms (GCM) 10K type strain sequencing project: providing services to taxonomists for standard genome sequencing and annotation.</title>
        <authorList>
            <consortium name="The Broad Institute Genomics Platform"/>
            <consortium name="The Broad Institute Genome Sequencing Center for Infectious Disease"/>
            <person name="Wu L."/>
            <person name="Ma J."/>
        </authorList>
    </citation>
    <scope>NUCLEOTIDE SEQUENCE [LARGE SCALE GENOMIC DNA]</scope>
    <source>
        <strain evidence="3">CCM 8934</strain>
    </source>
</reference>
<evidence type="ECO:0008006" key="4">
    <source>
        <dbReference type="Google" id="ProtNLM"/>
    </source>
</evidence>